<keyword evidence="5" id="KW-0158">Chromosome</keyword>
<evidence type="ECO:0000259" key="17">
    <source>
        <dbReference type="SMART" id="SM00485"/>
    </source>
</evidence>
<evidence type="ECO:0000256" key="3">
    <source>
        <dbReference type="ARBA" id="ARBA00004286"/>
    </source>
</evidence>
<feature type="domain" description="XPG-I" evidence="16">
    <location>
        <begin position="702"/>
        <end position="771"/>
    </location>
</feature>
<evidence type="ECO:0000256" key="10">
    <source>
        <dbReference type="ARBA" id="ARBA00022801"/>
    </source>
</evidence>
<evidence type="ECO:0000256" key="2">
    <source>
        <dbReference type="ARBA" id="ARBA00004123"/>
    </source>
</evidence>
<keyword evidence="6" id="KW-0540">Nuclease</keyword>
<feature type="region of interest" description="Disordered" evidence="15">
    <location>
        <begin position="152"/>
        <end position="179"/>
    </location>
</feature>
<feature type="compositionally biased region" description="Basic and acidic residues" evidence="15">
    <location>
        <begin position="564"/>
        <end position="578"/>
    </location>
</feature>
<dbReference type="SMART" id="SM00485">
    <property type="entry name" value="XPGN"/>
    <property type="match status" value="1"/>
</dbReference>
<feature type="domain" description="XPG N-terminal" evidence="17">
    <location>
        <begin position="1"/>
        <end position="98"/>
    </location>
</feature>
<dbReference type="GO" id="GO:0046872">
    <property type="term" value="F:metal ion binding"/>
    <property type="evidence" value="ECO:0007669"/>
    <property type="project" value="UniProtKB-KW"/>
</dbReference>
<feature type="compositionally biased region" description="Basic and acidic residues" evidence="15">
    <location>
        <begin position="534"/>
        <end position="551"/>
    </location>
</feature>
<feature type="compositionally biased region" description="Polar residues" evidence="15">
    <location>
        <begin position="517"/>
        <end position="533"/>
    </location>
</feature>
<feature type="compositionally biased region" description="Low complexity" evidence="15">
    <location>
        <begin position="349"/>
        <end position="363"/>
    </location>
</feature>
<dbReference type="InterPro" id="IPR006086">
    <property type="entry name" value="XPG-I_dom"/>
</dbReference>
<evidence type="ECO:0000256" key="1">
    <source>
        <dbReference type="ARBA" id="ARBA00001946"/>
    </source>
</evidence>
<dbReference type="FunFam" id="3.40.50.1010:FF:000022">
    <property type="entry name" value="DNA repair protein complementing XP-G cells homolog"/>
    <property type="match status" value="1"/>
</dbReference>
<comment type="similarity">
    <text evidence="4">Belongs to the XPG/RAD2 endonuclease family. XPG subfamily.</text>
</comment>
<dbReference type="GO" id="GO:0004520">
    <property type="term" value="F:DNA endonuclease activity"/>
    <property type="evidence" value="ECO:0007669"/>
    <property type="project" value="TreeGrafter"/>
</dbReference>
<dbReference type="Proteomes" id="UP000324632">
    <property type="component" value="Chromosome 4"/>
</dbReference>
<evidence type="ECO:0000256" key="15">
    <source>
        <dbReference type="SAM" id="MobiDB-lite"/>
    </source>
</evidence>
<evidence type="ECO:0000313" key="18">
    <source>
        <dbReference type="EMBL" id="KAA0722644.1"/>
    </source>
</evidence>
<dbReference type="InterPro" id="IPR006085">
    <property type="entry name" value="XPG_DNA_repair_N"/>
</dbReference>
<dbReference type="PRINTS" id="PR00853">
    <property type="entry name" value="XPGRADSUPER"/>
</dbReference>
<keyword evidence="11" id="KW-0460">Magnesium</keyword>
<dbReference type="SUPFAM" id="SSF47807">
    <property type="entry name" value="5' to 3' exonuclease, C-terminal subdomain"/>
    <property type="match status" value="1"/>
</dbReference>
<dbReference type="Gene3D" id="3.40.50.150">
    <property type="entry name" value="Vaccinia Virus protein VP39"/>
    <property type="match status" value="1"/>
</dbReference>
<dbReference type="PRINTS" id="PR00066">
    <property type="entry name" value="XRODRMPGMNTG"/>
</dbReference>
<evidence type="ECO:0000256" key="14">
    <source>
        <dbReference type="ARBA" id="ARBA00023242"/>
    </source>
</evidence>
<keyword evidence="12" id="KW-0238">DNA-binding</keyword>
<feature type="compositionally biased region" description="Acidic residues" evidence="15">
    <location>
        <begin position="611"/>
        <end position="633"/>
    </location>
</feature>
<accession>A0A5A9PJS1</accession>
<evidence type="ECO:0000313" key="19">
    <source>
        <dbReference type="Proteomes" id="UP000324632"/>
    </source>
</evidence>
<evidence type="ECO:0000259" key="16">
    <source>
        <dbReference type="SMART" id="SM00484"/>
    </source>
</evidence>
<dbReference type="PANTHER" id="PTHR16171">
    <property type="entry name" value="DNA REPAIR PROTEIN COMPLEMENTING XP-G CELLS-RELATED"/>
    <property type="match status" value="1"/>
</dbReference>
<protein>
    <submittedName>
        <fullName evidence="18">DNA repair protein complementing XP-G cells</fullName>
    </submittedName>
</protein>
<keyword evidence="13" id="KW-0234">DNA repair</keyword>
<dbReference type="SUPFAM" id="SSF88723">
    <property type="entry name" value="PIN domain-like"/>
    <property type="match status" value="1"/>
</dbReference>
<dbReference type="FunFam" id="1.10.150.20:FF:000037">
    <property type="entry name" value="DNA repair protein complementing XP-G cells homolog"/>
    <property type="match status" value="1"/>
</dbReference>
<evidence type="ECO:0000256" key="4">
    <source>
        <dbReference type="ARBA" id="ARBA00005283"/>
    </source>
</evidence>
<proteinExistence type="inferred from homology"/>
<dbReference type="GO" id="GO:0003697">
    <property type="term" value="F:single-stranded DNA binding"/>
    <property type="evidence" value="ECO:0007669"/>
    <property type="project" value="InterPro"/>
</dbReference>
<dbReference type="EMBL" id="SOYY01000004">
    <property type="protein sequence ID" value="KAA0722644.1"/>
    <property type="molecule type" value="Genomic_DNA"/>
</dbReference>
<evidence type="ECO:0000256" key="13">
    <source>
        <dbReference type="ARBA" id="ARBA00023204"/>
    </source>
</evidence>
<dbReference type="Gene3D" id="3.40.50.1010">
    <property type="entry name" value="5'-nuclease"/>
    <property type="match status" value="2"/>
</dbReference>
<dbReference type="InterPro" id="IPR029060">
    <property type="entry name" value="PIN-like_dom_sf"/>
</dbReference>
<dbReference type="CDD" id="cd09868">
    <property type="entry name" value="PIN_XPG_RAD2"/>
    <property type="match status" value="2"/>
</dbReference>
<dbReference type="Gene3D" id="1.10.150.20">
    <property type="entry name" value="5' to 3' exonuclease, C-terminal subdomain"/>
    <property type="match status" value="1"/>
</dbReference>
<feature type="region of interest" description="Disordered" evidence="15">
    <location>
        <begin position="307"/>
        <end position="433"/>
    </location>
</feature>
<keyword evidence="7" id="KW-0479">Metal-binding</keyword>
<dbReference type="SMART" id="SM00484">
    <property type="entry name" value="XPGI"/>
    <property type="match status" value="1"/>
</dbReference>
<evidence type="ECO:0000256" key="9">
    <source>
        <dbReference type="ARBA" id="ARBA00022763"/>
    </source>
</evidence>
<dbReference type="SMART" id="SM00279">
    <property type="entry name" value="HhH2"/>
    <property type="match status" value="1"/>
</dbReference>
<evidence type="ECO:0000256" key="5">
    <source>
        <dbReference type="ARBA" id="ARBA00022454"/>
    </source>
</evidence>
<dbReference type="GO" id="GO:0005634">
    <property type="term" value="C:nucleus"/>
    <property type="evidence" value="ECO:0007669"/>
    <property type="project" value="UniProtKB-SubCell"/>
</dbReference>
<dbReference type="GO" id="GO:0006289">
    <property type="term" value="P:nucleotide-excision repair"/>
    <property type="evidence" value="ECO:0007669"/>
    <property type="project" value="InterPro"/>
</dbReference>
<comment type="caution">
    <text evidence="18">The sequence shown here is derived from an EMBL/GenBank/DDBJ whole genome shotgun (WGS) entry which is preliminary data.</text>
</comment>
<dbReference type="GO" id="GO:0005694">
    <property type="term" value="C:chromosome"/>
    <property type="evidence" value="ECO:0007669"/>
    <property type="project" value="UniProtKB-SubCell"/>
</dbReference>
<feature type="region of interest" description="Disordered" evidence="15">
    <location>
        <begin position="254"/>
        <end position="277"/>
    </location>
</feature>
<keyword evidence="10" id="KW-0378">Hydrolase</keyword>
<keyword evidence="8" id="KW-0255">Endonuclease</keyword>
<dbReference type="GO" id="GO:0009411">
    <property type="term" value="P:response to UV"/>
    <property type="evidence" value="ECO:0007669"/>
    <property type="project" value="UniProtKB-ARBA"/>
</dbReference>
<gene>
    <name evidence="18" type="ORF">E1301_Tti015129</name>
</gene>
<keyword evidence="19" id="KW-1185">Reference proteome</keyword>
<comment type="cofactor">
    <cofactor evidence="1">
        <name>Mg(2+)</name>
        <dbReference type="ChEBI" id="CHEBI:18420"/>
    </cofactor>
</comment>
<name>A0A5A9PJS1_9TELE</name>
<reference evidence="18 19" key="1">
    <citation type="journal article" date="2019" name="Mol. Ecol. Resour.">
        <title>Chromosome-level genome assembly of Triplophysa tibetana, a fish adapted to the harsh high-altitude environment of the Tibetan Plateau.</title>
        <authorList>
            <person name="Yang X."/>
            <person name="Liu H."/>
            <person name="Ma Z."/>
            <person name="Zou Y."/>
            <person name="Zou M."/>
            <person name="Mao Y."/>
            <person name="Li X."/>
            <person name="Wang H."/>
            <person name="Chen T."/>
            <person name="Wang W."/>
            <person name="Yang R."/>
        </authorList>
    </citation>
    <scope>NUCLEOTIDE SEQUENCE [LARGE SCALE GENOMIC DNA]</scope>
    <source>
        <strain evidence="18">TTIB1903HZAU</strain>
        <tissue evidence="18">Muscle</tissue>
    </source>
</reference>
<feature type="compositionally biased region" description="Basic and acidic residues" evidence="15">
    <location>
        <begin position="325"/>
        <end position="337"/>
    </location>
</feature>
<feature type="compositionally biased region" description="Acidic residues" evidence="15">
    <location>
        <begin position="161"/>
        <end position="173"/>
    </location>
</feature>
<dbReference type="GO" id="GO:0016788">
    <property type="term" value="F:hydrolase activity, acting on ester bonds"/>
    <property type="evidence" value="ECO:0007669"/>
    <property type="project" value="InterPro"/>
</dbReference>
<dbReference type="PROSITE" id="PS00842">
    <property type="entry name" value="XPG_2"/>
    <property type="match status" value="1"/>
</dbReference>
<dbReference type="AlphaFoldDB" id="A0A5A9PJS1"/>
<evidence type="ECO:0000256" key="11">
    <source>
        <dbReference type="ARBA" id="ARBA00022842"/>
    </source>
</evidence>
<evidence type="ECO:0000256" key="7">
    <source>
        <dbReference type="ARBA" id="ARBA00022723"/>
    </source>
</evidence>
<feature type="compositionally biased region" description="Polar residues" evidence="15">
    <location>
        <begin position="370"/>
        <end position="380"/>
    </location>
</feature>
<feature type="compositionally biased region" description="Polar residues" evidence="15">
    <location>
        <begin position="307"/>
        <end position="324"/>
    </location>
</feature>
<comment type="subcellular location">
    <subcellularLocation>
        <location evidence="3">Chromosome</location>
    </subcellularLocation>
    <subcellularLocation>
        <location evidence="2">Nucleus</location>
    </subcellularLocation>
</comment>
<dbReference type="InterPro" id="IPR019974">
    <property type="entry name" value="XPG_CS"/>
</dbReference>
<evidence type="ECO:0000256" key="12">
    <source>
        <dbReference type="ARBA" id="ARBA00023125"/>
    </source>
</evidence>
<keyword evidence="14" id="KW-0539">Nucleus</keyword>
<dbReference type="Pfam" id="PF00867">
    <property type="entry name" value="XPG_I"/>
    <property type="match status" value="1"/>
</dbReference>
<dbReference type="Pfam" id="PF00752">
    <property type="entry name" value="XPG_N"/>
    <property type="match status" value="1"/>
</dbReference>
<evidence type="ECO:0000256" key="6">
    <source>
        <dbReference type="ARBA" id="ARBA00022722"/>
    </source>
</evidence>
<sequence length="1111" mass="125991">MGVHGLWKLVESTGKPVNPETLEGKILAVDISIWLNQAVKGVRDRDGNSVQNAHLLTLFHRLCKLLFFRIKPIFVYDGDAPLLKKQTLALRRQRREDLTRESRQTNEKLFKTFLKRQAIKAALGVSSQEAIPSLSSVRRDEADDMYVLPALPVREEKEQSSSEEEMERDEDESVQPNSRFHEIYENPDAVDINSEEFSVMPPEVKHEILKEMKEFSKRRRTLHHKPPECSSEFSQYQLAGLLHRNNLNQRLEGVEKEMSHHSSGGVEQQYGKGKQQDVEVRRLVSEDSSHYILIKGLNKVLLNSQKRADATDSQPTPALWSSTPWERKERPKGKPEPLWKTIADDENNPSSSSEQTESQQPSEGAPPSPRTLQAIQSAMMDSSSDDDDNEAMTVRSHDTHNTTGTEDKDGSTSPRTLRAIQSAMMDDSERPKNRKYIMLSSSEDEEKQIVADDRGIAGDGGVSPRTLLGIQEALGDRGNEEQKSFTVRETTEIKSTALQSNHQRNDISCLTPDVSLRTVSSTPNVLASRSQPKSPEDHREPKGVSEVEKKLSASADQKTLNVNEKIEENREIVVKTEEESCSSEESFIEVYNAEEPRAKAEEQSANQSTSDDVDVKEAEEEKEEKEETEEEDLSAVNISQMKASANEPAVEEWNQIDVEELEQLERDLQEEQTNLKQQQQQQERTSSTVTGQMCQESQELLRLFGVPFIVAPTEAEAQCATLDHLDQTHGTITEDSDIWLFGGRQVYKNFFNQNKYVEHYQCTDMQNQLGLDRTKLINLAYLLGSDYTEGISGVGYVTGMEILNEFPGTGLQPLYDFSNWWSEVQEKKKVTASPKDTKVKKKLRDLQLHPGFPNPVVAQAYLHPTVDQSDTSFSWGRPQLDLLKEYPCRMRRGAGGVSLWFEKTTIPTKGSLSLPLTSIRITCFFVLTQHSRQKGVQCRSRRATVCLIRVEAKLCSAKVTSTDLPDVLGNMRHNIIHNTRGRCRHEPHVTELIWGQQLEERFPRASCQVAMKSITTMCLKMSKTCLNGQKRFGIMKLNMREMSGGSTAKVTERISKRLSNVRVSFISSPTWGESDEKKTKIQGKEIHRKKLKMISLFTTNLRHNMRQMELP</sequence>
<dbReference type="InterPro" id="IPR006084">
    <property type="entry name" value="XPG/Rad2"/>
</dbReference>
<dbReference type="FunFam" id="3.40.50.1010:FF:000023">
    <property type="entry name" value="DNA repair protein complementing XP-G cells"/>
    <property type="match status" value="1"/>
</dbReference>
<feature type="compositionally biased region" description="Basic and acidic residues" evidence="15">
    <location>
        <begin position="395"/>
        <end position="410"/>
    </location>
</feature>
<feature type="region of interest" description="Disordered" evidence="15">
    <location>
        <begin position="516"/>
        <end position="636"/>
    </location>
</feature>
<organism evidence="18 19">
    <name type="scientific">Triplophysa tibetana</name>
    <dbReference type="NCBI Taxonomy" id="1572043"/>
    <lineage>
        <taxon>Eukaryota</taxon>
        <taxon>Metazoa</taxon>
        <taxon>Chordata</taxon>
        <taxon>Craniata</taxon>
        <taxon>Vertebrata</taxon>
        <taxon>Euteleostomi</taxon>
        <taxon>Actinopterygii</taxon>
        <taxon>Neopterygii</taxon>
        <taxon>Teleostei</taxon>
        <taxon>Ostariophysi</taxon>
        <taxon>Cypriniformes</taxon>
        <taxon>Nemacheilidae</taxon>
        <taxon>Triplophysa</taxon>
    </lineage>
</organism>
<dbReference type="InterPro" id="IPR001044">
    <property type="entry name" value="XPG/Rad2_eukaryotes"/>
</dbReference>
<dbReference type="InterPro" id="IPR008918">
    <property type="entry name" value="HhH2"/>
</dbReference>
<dbReference type="InterPro" id="IPR029063">
    <property type="entry name" value="SAM-dependent_MTases_sf"/>
</dbReference>
<dbReference type="InterPro" id="IPR036279">
    <property type="entry name" value="5-3_exonuclease_C_sf"/>
</dbReference>
<dbReference type="CDD" id="cd09904">
    <property type="entry name" value="H3TH_XPG"/>
    <property type="match status" value="1"/>
</dbReference>
<keyword evidence="9" id="KW-0227">DNA damage</keyword>
<evidence type="ECO:0000256" key="8">
    <source>
        <dbReference type="ARBA" id="ARBA00022759"/>
    </source>
</evidence>
<dbReference type="PANTHER" id="PTHR16171:SF11">
    <property type="entry name" value="DNA EXCISION REPAIR PROTEIN ERCC-5"/>
    <property type="match status" value="1"/>
</dbReference>